<evidence type="ECO:0000313" key="2">
    <source>
        <dbReference type="Proteomes" id="UP000317536"/>
    </source>
</evidence>
<organism evidence="1 2">
    <name type="scientific">Bifidobacterium asteroides</name>
    <dbReference type="NCBI Taxonomy" id="1684"/>
    <lineage>
        <taxon>Bacteria</taxon>
        <taxon>Bacillati</taxon>
        <taxon>Actinomycetota</taxon>
        <taxon>Actinomycetes</taxon>
        <taxon>Bifidobacteriales</taxon>
        <taxon>Bifidobacteriaceae</taxon>
        <taxon>Bifidobacterium</taxon>
    </lineage>
</organism>
<reference evidence="1 2" key="1">
    <citation type="submission" date="2019-07" db="EMBL/GenBank/DDBJ databases">
        <title>Bifidobacterium asteroides genomes.</title>
        <authorList>
            <person name="Zheng H."/>
        </authorList>
    </citation>
    <scope>NUCLEOTIDE SEQUENCE [LARGE SCALE GENOMIC DNA]</scope>
    <source>
        <strain evidence="1 2">W8111</strain>
    </source>
</reference>
<comment type="caution">
    <text evidence="1">The sequence shown here is derived from an EMBL/GenBank/DDBJ whole genome shotgun (WGS) entry which is preliminary data.</text>
</comment>
<accession>A0A556RCH5</accession>
<protein>
    <submittedName>
        <fullName evidence="1">Uncharacterized protein</fullName>
    </submittedName>
</protein>
<sequence length="59" mass="6930">MTILYHNSLMHKSCILLRRQRNRHDTYIFETKAISGWAWYRSDANGWVRVGDAVAGCLF</sequence>
<gene>
    <name evidence="1" type="ORF">FPK29_02655</name>
</gene>
<dbReference type="Proteomes" id="UP000317536">
    <property type="component" value="Unassembled WGS sequence"/>
</dbReference>
<proteinExistence type="predicted"/>
<name>A0A556RCH5_9BIFI</name>
<dbReference type="AlphaFoldDB" id="A0A556RCH5"/>
<evidence type="ECO:0000313" key="1">
    <source>
        <dbReference type="EMBL" id="TSJ86592.1"/>
    </source>
</evidence>
<dbReference type="EMBL" id="VMHJ01000001">
    <property type="protein sequence ID" value="TSJ86592.1"/>
    <property type="molecule type" value="Genomic_DNA"/>
</dbReference>